<dbReference type="GO" id="GO:0004672">
    <property type="term" value="F:protein kinase activity"/>
    <property type="evidence" value="ECO:0007669"/>
    <property type="project" value="InterPro"/>
</dbReference>
<name>A0A8S1KD15_PARPR</name>
<dbReference type="GO" id="GO:0005737">
    <property type="term" value="C:cytoplasm"/>
    <property type="evidence" value="ECO:0007669"/>
    <property type="project" value="TreeGrafter"/>
</dbReference>
<proteinExistence type="predicted"/>
<dbReference type="GO" id="GO:0005524">
    <property type="term" value="F:ATP binding"/>
    <property type="evidence" value="ECO:0007669"/>
    <property type="project" value="InterPro"/>
</dbReference>
<dbReference type="OMA" id="TSVWMAP"/>
<organism evidence="2 3">
    <name type="scientific">Paramecium primaurelia</name>
    <dbReference type="NCBI Taxonomy" id="5886"/>
    <lineage>
        <taxon>Eukaryota</taxon>
        <taxon>Sar</taxon>
        <taxon>Alveolata</taxon>
        <taxon>Ciliophora</taxon>
        <taxon>Intramacronucleata</taxon>
        <taxon>Oligohymenophorea</taxon>
        <taxon>Peniculida</taxon>
        <taxon>Parameciidae</taxon>
        <taxon>Paramecium</taxon>
    </lineage>
</organism>
<protein>
    <recommendedName>
        <fullName evidence="1">Protein kinase domain-containing protein</fullName>
    </recommendedName>
</protein>
<dbReference type="GO" id="GO:0007165">
    <property type="term" value="P:signal transduction"/>
    <property type="evidence" value="ECO:0007669"/>
    <property type="project" value="TreeGrafter"/>
</dbReference>
<evidence type="ECO:0000259" key="1">
    <source>
        <dbReference type="PROSITE" id="PS50011"/>
    </source>
</evidence>
<gene>
    <name evidence="2" type="ORF">PPRIM_AZ9-3.1.T0200178</name>
</gene>
<dbReference type="AlphaFoldDB" id="A0A8S1KD15"/>
<keyword evidence="3" id="KW-1185">Reference proteome</keyword>
<accession>A0A8S1KD15</accession>
<evidence type="ECO:0000313" key="3">
    <source>
        <dbReference type="Proteomes" id="UP000688137"/>
    </source>
</evidence>
<dbReference type="PANTHER" id="PTHR23257">
    <property type="entry name" value="SERINE-THREONINE PROTEIN KINASE"/>
    <property type="match status" value="1"/>
</dbReference>
<dbReference type="InterPro" id="IPR008271">
    <property type="entry name" value="Ser/Thr_kinase_AS"/>
</dbReference>
<dbReference type="PROSITE" id="PS50011">
    <property type="entry name" value="PROTEIN_KINASE_DOM"/>
    <property type="match status" value="1"/>
</dbReference>
<feature type="domain" description="Protein kinase" evidence="1">
    <location>
        <begin position="1"/>
        <end position="88"/>
    </location>
</feature>
<comment type="caution">
    <text evidence="2">The sequence shown here is derived from an EMBL/GenBank/DDBJ whole genome shotgun (WGS) entry which is preliminary data.</text>
</comment>
<dbReference type="InterPro" id="IPR050167">
    <property type="entry name" value="Ser_Thr_protein_kinase"/>
</dbReference>
<sequence length="88" mass="10223">MEHLHKLNPPLIHRDLKSLNLLLQYTYDQNRINIKIADFELAQVQADNGEQLTGVFGTFLWMAPEVFQNVPYMIKADVYSYAVKQTVL</sequence>
<dbReference type="Proteomes" id="UP000688137">
    <property type="component" value="Unassembled WGS sequence"/>
</dbReference>
<dbReference type="PROSITE" id="PS00108">
    <property type="entry name" value="PROTEIN_KINASE_ST"/>
    <property type="match status" value="1"/>
</dbReference>
<dbReference type="InterPro" id="IPR000719">
    <property type="entry name" value="Prot_kinase_dom"/>
</dbReference>
<evidence type="ECO:0000313" key="2">
    <source>
        <dbReference type="EMBL" id="CAD8053139.1"/>
    </source>
</evidence>
<dbReference type="PANTHER" id="PTHR23257:SF958">
    <property type="entry name" value="SERINE_THREONINE-PROTEIN KINASE WNK4"/>
    <property type="match status" value="1"/>
</dbReference>
<dbReference type="Pfam" id="PF00069">
    <property type="entry name" value="Pkinase"/>
    <property type="match status" value="1"/>
</dbReference>
<reference evidence="2" key="1">
    <citation type="submission" date="2021-01" db="EMBL/GenBank/DDBJ databases">
        <authorList>
            <consortium name="Genoscope - CEA"/>
            <person name="William W."/>
        </authorList>
    </citation>
    <scope>NUCLEOTIDE SEQUENCE</scope>
</reference>
<dbReference type="EMBL" id="CAJJDM010000017">
    <property type="protein sequence ID" value="CAD8053139.1"/>
    <property type="molecule type" value="Genomic_DNA"/>
</dbReference>